<dbReference type="InterPro" id="IPR027408">
    <property type="entry name" value="PNPase/RNase_PH_dom_sf"/>
</dbReference>
<dbReference type="InterPro" id="IPR036345">
    <property type="entry name" value="ExoRNase_PH_dom2_sf"/>
</dbReference>
<evidence type="ECO:0000313" key="5">
    <source>
        <dbReference type="EMBL" id="EPS29685.1"/>
    </source>
</evidence>
<evidence type="ECO:0000256" key="2">
    <source>
        <dbReference type="ARBA" id="ARBA00022552"/>
    </source>
</evidence>
<dbReference type="GO" id="GO:0034475">
    <property type="term" value="P:U4 snRNA 3'-end processing"/>
    <property type="evidence" value="ECO:0007669"/>
    <property type="project" value="TreeGrafter"/>
</dbReference>
<dbReference type="HOGENOM" id="CLU_063514_2_2_1"/>
<dbReference type="eggNOG" id="KOG1069">
    <property type="taxonomic scope" value="Eukaryota"/>
</dbReference>
<protein>
    <submittedName>
        <fullName evidence="5">Uncharacterized protein</fullName>
    </submittedName>
</protein>
<dbReference type="Proteomes" id="UP000019376">
    <property type="component" value="Unassembled WGS sequence"/>
</dbReference>
<dbReference type="GO" id="GO:0005730">
    <property type="term" value="C:nucleolus"/>
    <property type="evidence" value="ECO:0007669"/>
    <property type="project" value="TreeGrafter"/>
</dbReference>
<evidence type="ECO:0000256" key="3">
    <source>
        <dbReference type="ARBA" id="ARBA00022835"/>
    </source>
</evidence>
<keyword evidence="2" id="KW-0698">rRNA processing</keyword>
<proteinExistence type="predicted"/>
<gene>
    <name evidence="5" type="ORF">PDE_04635</name>
</gene>
<sequence length="249" mass="26613">MVGPTALLSTLSRADGSASFKCSTTGYKILGSVNAPVELPARRDALKPEEATVEVFVKPGNTTAGVGERYVEGIIRTMLQKVILGRERGFPRRGVVITLAIVGGDAVARGDSYLTLLPALLQTSLLTLLSGAVPMSMTFSTVLIAVSKTGDIVSSPTLVDAKAASSLHVLAFSSKGHLLLNESQGRFGFETWESVRLRAHTICRGIDLPENDGDIAMEGSAESGTVEGFVRETVEDHLYRDYAWKIDTE</sequence>
<dbReference type="InterPro" id="IPR050080">
    <property type="entry name" value="RNase_PH"/>
</dbReference>
<dbReference type="GO" id="GO:0071028">
    <property type="term" value="P:nuclear mRNA surveillance"/>
    <property type="evidence" value="ECO:0007669"/>
    <property type="project" value="TreeGrafter"/>
</dbReference>
<dbReference type="FunFam" id="3.30.230.70:FF:000036">
    <property type="entry name" value="Exosome complex subunit Rrp46, putative"/>
    <property type="match status" value="1"/>
</dbReference>
<name>S7ZG65_PENO1</name>
<dbReference type="SUPFAM" id="SSF54211">
    <property type="entry name" value="Ribosomal protein S5 domain 2-like"/>
    <property type="match status" value="1"/>
</dbReference>
<dbReference type="OrthoDB" id="27298at2759"/>
<dbReference type="GO" id="GO:0016075">
    <property type="term" value="P:rRNA catabolic process"/>
    <property type="evidence" value="ECO:0007669"/>
    <property type="project" value="TreeGrafter"/>
</dbReference>
<dbReference type="GO" id="GO:0003723">
    <property type="term" value="F:RNA binding"/>
    <property type="evidence" value="ECO:0007669"/>
    <property type="project" value="TreeGrafter"/>
</dbReference>
<evidence type="ECO:0000256" key="1">
    <source>
        <dbReference type="ARBA" id="ARBA00004123"/>
    </source>
</evidence>
<dbReference type="GO" id="GO:0000177">
    <property type="term" value="C:cytoplasmic exosome (RNase complex)"/>
    <property type="evidence" value="ECO:0007669"/>
    <property type="project" value="TreeGrafter"/>
</dbReference>
<dbReference type="STRING" id="933388.S7ZG65"/>
<dbReference type="AlphaFoldDB" id="S7ZG65"/>
<dbReference type="GO" id="GO:0006364">
    <property type="term" value="P:rRNA processing"/>
    <property type="evidence" value="ECO:0007669"/>
    <property type="project" value="UniProtKB-KW"/>
</dbReference>
<evidence type="ECO:0000256" key="4">
    <source>
        <dbReference type="ARBA" id="ARBA00023242"/>
    </source>
</evidence>
<comment type="subcellular location">
    <subcellularLocation>
        <location evidence="1">Nucleus</location>
    </subcellularLocation>
</comment>
<dbReference type="EMBL" id="KB644412">
    <property type="protein sequence ID" value="EPS29685.1"/>
    <property type="molecule type" value="Genomic_DNA"/>
</dbReference>
<dbReference type="GO" id="GO:0071051">
    <property type="term" value="P:poly(A)-dependent snoRNA 3'-end processing"/>
    <property type="evidence" value="ECO:0007669"/>
    <property type="project" value="TreeGrafter"/>
</dbReference>
<accession>S7ZG65</accession>
<dbReference type="GO" id="GO:0000176">
    <property type="term" value="C:nuclear exosome (RNase complex)"/>
    <property type="evidence" value="ECO:0007669"/>
    <property type="project" value="TreeGrafter"/>
</dbReference>
<organism evidence="5 6">
    <name type="scientific">Penicillium oxalicum (strain 114-2 / CGMCC 5302)</name>
    <name type="common">Penicillium decumbens</name>
    <dbReference type="NCBI Taxonomy" id="933388"/>
    <lineage>
        <taxon>Eukaryota</taxon>
        <taxon>Fungi</taxon>
        <taxon>Dikarya</taxon>
        <taxon>Ascomycota</taxon>
        <taxon>Pezizomycotina</taxon>
        <taxon>Eurotiomycetes</taxon>
        <taxon>Eurotiomycetidae</taxon>
        <taxon>Eurotiales</taxon>
        <taxon>Aspergillaceae</taxon>
        <taxon>Penicillium</taxon>
    </lineage>
</organism>
<dbReference type="PhylomeDB" id="S7ZG65"/>
<evidence type="ECO:0000313" key="6">
    <source>
        <dbReference type="Proteomes" id="UP000019376"/>
    </source>
</evidence>
<keyword evidence="4" id="KW-0539">Nucleus</keyword>
<keyword evidence="3" id="KW-0271">Exosome</keyword>
<dbReference type="PANTHER" id="PTHR11953">
    <property type="entry name" value="EXOSOME COMPLEX COMPONENT"/>
    <property type="match status" value="1"/>
</dbReference>
<dbReference type="InterPro" id="IPR020568">
    <property type="entry name" value="Ribosomal_Su5_D2-typ_SF"/>
</dbReference>
<dbReference type="PANTHER" id="PTHR11953:SF1">
    <property type="entry name" value="EXOSOME COMPLEX COMPONENT RRP46"/>
    <property type="match status" value="1"/>
</dbReference>
<dbReference type="SUPFAM" id="SSF55666">
    <property type="entry name" value="Ribonuclease PH domain 2-like"/>
    <property type="match status" value="1"/>
</dbReference>
<keyword evidence="6" id="KW-1185">Reference proteome</keyword>
<reference evidence="5 6" key="1">
    <citation type="journal article" date="2013" name="PLoS ONE">
        <title>Genomic and secretomic analyses reveal unique features of the lignocellulolytic enzyme system of Penicillium decumbens.</title>
        <authorList>
            <person name="Liu G."/>
            <person name="Zhang L."/>
            <person name="Wei X."/>
            <person name="Zou G."/>
            <person name="Qin Y."/>
            <person name="Ma L."/>
            <person name="Li J."/>
            <person name="Zheng H."/>
            <person name="Wang S."/>
            <person name="Wang C."/>
            <person name="Xun L."/>
            <person name="Zhao G.-P."/>
            <person name="Zhou Z."/>
            <person name="Qu Y."/>
        </authorList>
    </citation>
    <scope>NUCLEOTIDE SEQUENCE [LARGE SCALE GENOMIC DNA]</scope>
    <source>
        <strain evidence="6">114-2 / CGMCC 5302</strain>
    </source>
</reference>
<dbReference type="Gene3D" id="3.30.230.70">
    <property type="entry name" value="GHMP Kinase, N-terminal domain"/>
    <property type="match status" value="1"/>
</dbReference>